<name>A0A903VR75_AEDAE</name>
<dbReference type="Pfam" id="PF04147">
    <property type="entry name" value="Nop14"/>
    <property type="match status" value="1"/>
</dbReference>
<keyword evidence="7" id="KW-0175">Coiled coil</keyword>
<evidence type="ECO:0000256" key="7">
    <source>
        <dbReference type="SAM" id="Coils"/>
    </source>
</evidence>
<evidence type="ECO:0000313" key="10">
    <source>
        <dbReference type="Proteomes" id="UP000008820"/>
    </source>
</evidence>
<proteinExistence type="inferred from homology"/>
<reference evidence="10" key="1">
    <citation type="submission" date="2017-06" db="EMBL/GenBank/DDBJ databases">
        <title>Aedes aegypti genome working group (AGWG) sequencing and assembly.</title>
        <authorList>
            <consortium name="Aedes aegypti Genome Working Group (AGWG)"/>
            <person name="Matthews B.J."/>
        </authorList>
    </citation>
    <scope>NUCLEOTIDE SEQUENCE [LARGE SCALE GENOMIC DNA]</scope>
    <source>
        <strain evidence="10">LVP_AGWG</strain>
    </source>
</reference>
<organism evidence="9 10">
    <name type="scientific">Aedes aegypti</name>
    <name type="common">Yellowfever mosquito</name>
    <name type="synonym">Culex aegypti</name>
    <dbReference type="NCBI Taxonomy" id="7159"/>
    <lineage>
        <taxon>Eukaryota</taxon>
        <taxon>Metazoa</taxon>
        <taxon>Ecdysozoa</taxon>
        <taxon>Arthropoda</taxon>
        <taxon>Hexapoda</taxon>
        <taxon>Insecta</taxon>
        <taxon>Pterygota</taxon>
        <taxon>Neoptera</taxon>
        <taxon>Endopterygota</taxon>
        <taxon>Diptera</taxon>
        <taxon>Nematocera</taxon>
        <taxon>Culicoidea</taxon>
        <taxon>Culicidae</taxon>
        <taxon>Culicinae</taxon>
        <taxon>Aedini</taxon>
        <taxon>Aedes</taxon>
        <taxon>Stegomyia</taxon>
    </lineage>
</organism>
<protein>
    <submittedName>
        <fullName evidence="9">Uncharacterized protein</fullName>
    </submittedName>
</protein>
<evidence type="ECO:0000256" key="3">
    <source>
        <dbReference type="ARBA" id="ARBA00022517"/>
    </source>
</evidence>
<sequence length="854" mass="98483">MFKSFEDNMVKAKKNHIDSDALLKKKSLQGVKKPNPFEIQTSKAKFTILNRDSQPNRRFAGIPGVQRARAIEKRKQTLGQEFLLKNKSNRFTDQRKDGRNMSRDQMATERKSAATRRKELYNLNDTVKLTHRGQTLEEIERFDDAVDNDDDSDDDGGQLEADFMEAAHFGGGEEDGEDRGRDRKTVIEEMIAESKRRKAEKQRENDEVYEMTQKLDQNWQSLMSVVGDHMKGDSVRPQLDDYDKIMREMIFERRGAPADKLKSEEELANIEKQKLEKLERERLARMKGDDVEAKGNHRSADDLDDGYLLQPIDGNEEASYNEADVDAEDGLYNPRQISEEGKEDKADVEDESDDEDSEAGSEDEVSEDESEDGVDNLSDLKEDSESEEEVAATEMNKQSKQPDPETQAAKQAREKAEAELPFTFELPRKYEQLEELLQRRSSAEQLVILDRMVKSNNAKFSRENKQKMVSLYAFLLQHLNDLFAAVGLESLHDNFRLLDGLSPFLYDLAKINPTETSQCFLDVIKEKQEEYRKKPRLYPHLDSLIFLKLVPVLFSASDFRHPVVTPALVFISQLLSRCQVRNRKDVTSGLFLVMTVLECVEQSKRFLPAAINFLNGVLYLCFRKRSITVVPVVPPFKSSAPLNNLLALDESTKNCDEKEYALHCEDFFIEDVDDSFKLRTLSAALEMIARSFRQLRDTSAVHQLSIEVIRSLERLDEELLPAVLKVSLNETLNTVKALHLRPLLFLLATEQKPKPLRLLEPKIEAVYDDIRRRPKNQQLSDRDKRRKLQQKVKKESRAAAREIRQDNEFIAKLQFKQRAASDRERREKVKRIFSDATTQQGELKSLDRKAKYKK</sequence>
<accession>A0A903VR75</accession>
<evidence type="ECO:0000256" key="1">
    <source>
        <dbReference type="ARBA" id="ARBA00004604"/>
    </source>
</evidence>
<evidence type="ECO:0000256" key="4">
    <source>
        <dbReference type="ARBA" id="ARBA00022552"/>
    </source>
</evidence>
<evidence type="ECO:0000256" key="5">
    <source>
        <dbReference type="ARBA" id="ARBA00023242"/>
    </source>
</evidence>
<keyword evidence="10" id="KW-1185">Reference proteome</keyword>
<dbReference type="AlphaFoldDB" id="A0A903VR75"/>
<comment type="similarity">
    <text evidence="2">Belongs to the NOP14 family.</text>
</comment>
<keyword evidence="4" id="KW-0698">rRNA processing</keyword>
<dbReference type="PANTHER" id="PTHR23183:SF0">
    <property type="entry name" value="NUCLEOLAR PROTEIN 14"/>
    <property type="match status" value="1"/>
</dbReference>
<feature type="region of interest" description="Disordered" evidence="8">
    <location>
        <begin position="775"/>
        <end position="800"/>
    </location>
</feature>
<dbReference type="OrthoDB" id="441771at2759"/>
<reference evidence="9" key="2">
    <citation type="submission" date="2022-10" db="UniProtKB">
        <authorList>
            <consortium name="EnsemblMetazoa"/>
        </authorList>
    </citation>
    <scope>IDENTIFICATION</scope>
    <source>
        <strain evidence="9">LVP_AGWG</strain>
    </source>
</reference>
<dbReference type="Proteomes" id="UP000008820">
    <property type="component" value="Unassembled WGS sequence"/>
</dbReference>
<keyword evidence="3" id="KW-0690">Ribosome biogenesis</keyword>
<gene>
    <name evidence="9" type="primary">110681378</name>
</gene>
<dbReference type="GO" id="GO:0032040">
    <property type="term" value="C:small-subunit processome"/>
    <property type="evidence" value="ECO:0007669"/>
    <property type="project" value="InterPro"/>
</dbReference>
<feature type="compositionally biased region" description="Basic and acidic residues" evidence="8">
    <location>
        <begin position="272"/>
        <end position="301"/>
    </location>
</feature>
<comment type="subcellular location">
    <subcellularLocation>
        <location evidence="1">Nucleus</location>
        <location evidence="1">Nucleolus</location>
    </subcellularLocation>
</comment>
<feature type="coiled-coil region" evidence="7">
    <location>
        <begin position="184"/>
        <end position="211"/>
    </location>
</feature>
<evidence type="ECO:0000256" key="8">
    <source>
        <dbReference type="SAM" id="MobiDB-lite"/>
    </source>
</evidence>
<feature type="region of interest" description="Disordered" evidence="8">
    <location>
        <begin position="272"/>
        <end position="418"/>
    </location>
</feature>
<feature type="region of interest" description="Disordered" evidence="8">
    <location>
        <begin position="90"/>
        <end position="113"/>
    </location>
</feature>
<dbReference type="GO" id="GO:0030692">
    <property type="term" value="C:Noc4p-Nop14p complex"/>
    <property type="evidence" value="ECO:0007669"/>
    <property type="project" value="TreeGrafter"/>
</dbReference>
<evidence type="ECO:0000256" key="2">
    <source>
        <dbReference type="ARBA" id="ARBA00007466"/>
    </source>
</evidence>
<evidence type="ECO:0000313" key="9">
    <source>
        <dbReference type="EnsemblMetazoa" id="AAEL027396-PA"/>
    </source>
</evidence>
<dbReference type="GO" id="GO:0030490">
    <property type="term" value="P:maturation of SSU-rRNA"/>
    <property type="evidence" value="ECO:0007669"/>
    <property type="project" value="TreeGrafter"/>
</dbReference>
<keyword evidence="5" id="KW-0539">Nucleus</keyword>
<dbReference type="InterPro" id="IPR007276">
    <property type="entry name" value="Nop14"/>
</dbReference>
<evidence type="ECO:0000256" key="6">
    <source>
        <dbReference type="ARBA" id="ARBA00024695"/>
    </source>
</evidence>
<dbReference type="PANTHER" id="PTHR23183">
    <property type="entry name" value="NOP14"/>
    <property type="match status" value="1"/>
</dbReference>
<feature type="compositionally biased region" description="Acidic residues" evidence="8">
    <location>
        <begin position="346"/>
        <end position="374"/>
    </location>
</feature>
<comment type="function">
    <text evidence="6">Involved in nucleolar processing of pre-18S ribosomal RNA. Has a role in the nuclear export of 40S pre-ribosomal subunit to the cytoplasm.</text>
</comment>
<dbReference type="EnsemblMetazoa" id="AAEL027396-RA">
    <property type="protein sequence ID" value="AAEL027396-PA"/>
    <property type="gene ID" value="AAEL027396"/>
</dbReference>